<reference evidence="2 3" key="1">
    <citation type="journal article" date="2015" name="Plant Cell">
        <title>Oil accumulation by the oleaginous diatom Fistulifera solaris as revealed by the genome and transcriptome.</title>
        <authorList>
            <person name="Tanaka T."/>
            <person name="Maeda Y."/>
            <person name="Veluchamy A."/>
            <person name="Tanaka M."/>
            <person name="Abida H."/>
            <person name="Marechal E."/>
            <person name="Bowler C."/>
            <person name="Muto M."/>
            <person name="Sunaga Y."/>
            <person name="Tanaka M."/>
            <person name="Yoshino T."/>
            <person name="Taniguchi T."/>
            <person name="Fukuda Y."/>
            <person name="Nemoto M."/>
            <person name="Matsumoto M."/>
            <person name="Wong P.S."/>
            <person name="Aburatani S."/>
            <person name="Fujibuchi W."/>
        </authorList>
    </citation>
    <scope>NUCLEOTIDE SEQUENCE [LARGE SCALE GENOMIC DNA]</scope>
    <source>
        <strain evidence="2 3">JPCC DA0580</strain>
    </source>
</reference>
<sequence>MCSATSDPPSSTMVLRSTHTTTLCEPALARHWQMAVDNPSCITHEIFCTMLRHHPPLHVVQSLLSLNRTLAVCPPNEATPALHVGVQSNCELAIIACLVEAWPEGLLRKAPCGRSQVRMDPLMYAKLYRRSDFRLIELLSTNNVSACQKSDFVTLNGLCQSQYSTLVNDSSKATETGTEKSFAPRVQYVNHTLTSAVPSLAVKRFTSDSGDDGNDASATPGVVNDEVSRLGAKPIYSPLIEPTYTGDKIDQVYHQHIHAAMSYEQEMAELRATCKGVLREHHRLVERVKILEDQDKVKACQSKERNEAWRSELMSSVAMQVNRQLYQQSKALEKIVERLEHDVLSSHKDTRLQSELMNSRTSQTELMMLYMQQQMEERFPVDRTQARKRSNKQKVQDEKDTADDSRSLLREDEYHDLSKKPYQLGHKRRFSKRLGIFYVRHNCARNIGKLTVPL</sequence>
<name>A0A1Z5JQ33_FISSO</name>
<evidence type="ECO:0000256" key="1">
    <source>
        <dbReference type="SAM" id="MobiDB-lite"/>
    </source>
</evidence>
<evidence type="ECO:0000313" key="3">
    <source>
        <dbReference type="Proteomes" id="UP000198406"/>
    </source>
</evidence>
<comment type="caution">
    <text evidence="2">The sequence shown here is derived from an EMBL/GenBank/DDBJ whole genome shotgun (WGS) entry which is preliminary data.</text>
</comment>
<accession>A0A1Z5JQ33</accession>
<dbReference type="AlphaFoldDB" id="A0A1Z5JQ33"/>
<keyword evidence="3" id="KW-1185">Reference proteome</keyword>
<evidence type="ECO:0000313" key="2">
    <source>
        <dbReference type="EMBL" id="GAX15952.1"/>
    </source>
</evidence>
<organism evidence="2 3">
    <name type="scientific">Fistulifera solaris</name>
    <name type="common">Oleaginous diatom</name>
    <dbReference type="NCBI Taxonomy" id="1519565"/>
    <lineage>
        <taxon>Eukaryota</taxon>
        <taxon>Sar</taxon>
        <taxon>Stramenopiles</taxon>
        <taxon>Ochrophyta</taxon>
        <taxon>Bacillariophyta</taxon>
        <taxon>Bacillariophyceae</taxon>
        <taxon>Bacillariophycidae</taxon>
        <taxon>Naviculales</taxon>
        <taxon>Naviculaceae</taxon>
        <taxon>Fistulifera</taxon>
    </lineage>
</organism>
<gene>
    <name evidence="2" type="ORF">FisN_22Hh198</name>
</gene>
<dbReference type="Proteomes" id="UP000198406">
    <property type="component" value="Unassembled WGS sequence"/>
</dbReference>
<feature type="region of interest" description="Disordered" evidence="1">
    <location>
        <begin position="379"/>
        <end position="407"/>
    </location>
</feature>
<proteinExistence type="predicted"/>
<dbReference type="InParanoid" id="A0A1Z5JQ33"/>
<feature type="compositionally biased region" description="Basic and acidic residues" evidence="1">
    <location>
        <begin position="394"/>
        <end position="407"/>
    </location>
</feature>
<protein>
    <submittedName>
        <fullName evidence="2">Uncharacterized protein</fullName>
    </submittedName>
</protein>
<dbReference type="EMBL" id="BDSP01000100">
    <property type="protein sequence ID" value="GAX15952.1"/>
    <property type="molecule type" value="Genomic_DNA"/>
</dbReference>